<accession>A0ABN6NAE9</accession>
<keyword evidence="8 10" id="KW-1133">Transmembrane helix</keyword>
<dbReference type="PANTHER" id="PTHR39583:SF2">
    <property type="entry name" value="TYPE II SECRETION SYSTEM PROTEIN J"/>
    <property type="match status" value="1"/>
</dbReference>
<evidence type="ECO:0000256" key="4">
    <source>
        <dbReference type="ARBA" id="ARBA00022475"/>
    </source>
</evidence>
<comment type="subcellular location">
    <subcellularLocation>
        <location evidence="1">Cell inner membrane</location>
        <topology evidence="1">Single-pass membrane protein</topology>
    </subcellularLocation>
</comment>
<organism evidence="11 12">
    <name type="scientific">Anaeromyxobacter paludicola</name>
    <dbReference type="NCBI Taxonomy" id="2918171"/>
    <lineage>
        <taxon>Bacteria</taxon>
        <taxon>Pseudomonadati</taxon>
        <taxon>Myxococcota</taxon>
        <taxon>Myxococcia</taxon>
        <taxon>Myxococcales</taxon>
        <taxon>Cystobacterineae</taxon>
        <taxon>Anaeromyxobacteraceae</taxon>
        <taxon>Anaeromyxobacter</taxon>
    </lineage>
</organism>
<keyword evidence="6" id="KW-0997">Cell inner membrane</keyword>
<dbReference type="PANTHER" id="PTHR39583">
    <property type="entry name" value="TYPE II SECRETION SYSTEM PROTEIN J-RELATED"/>
    <property type="match status" value="1"/>
</dbReference>
<dbReference type="Pfam" id="PF07963">
    <property type="entry name" value="N_methyl"/>
    <property type="match status" value="1"/>
</dbReference>
<dbReference type="PROSITE" id="PS00409">
    <property type="entry name" value="PROKAR_NTER_METHYL"/>
    <property type="match status" value="1"/>
</dbReference>
<keyword evidence="9 10" id="KW-0472">Membrane</keyword>
<keyword evidence="4" id="KW-1003">Cell membrane</keyword>
<proteinExistence type="inferred from homology"/>
<keyword evidence="12" id="KW-1185">Reference proteome</keyword>
<dbReference type="InterPro" id="IPR045584">
    <property type="entry name" value="Pilin-like"/>
</dbReference>
<comment type="similarity">
    <text evidence="2">Belongs to the GSP J family.</text>
</comment>
<reference evidence="12" key="1">
    <citation type="journal article" date="2022" name="Int. J. Syst. Evol. Microbiol.">
        <title>Anaeromyxobacter oryzae sp. nov., Anaeromyxobacter diazotrophicus sp. nov. and Anaeromyxobacter paludicola sp. nov., isolated from paddy soils.</title>
        <authorList>
            <person name="Itoh H."/>
            <person name="Xu Z."/>
            <person name="Mise K."/>
            <person name="Masuda Y."/>
            <person name="Ushijima N."/>
            <person name="Hayakawa C."/>
            <person name="Shiratori Y."/>
            <person name="Senoo K."/>
        </authorList>
    </citation>
    <scope>NUCLEOTIDE SEQUENCE [LARGE SCALE GENOMIC DNA]</scope>
    <source>
        <strain evidence="12">Red630</strain>
    </source>
</reference>
<evidence type="ECO:0000256" key="1">
    <source>
        <dbReference type="ARBA" id="ARBA00004377"/>
    </source>
</evidence>
<dbReference type="Proteomes" id="UP001162734">
    <property type="component" value="Chromosome"/>
</dbReference>
<evidence type="ECO:0000256" key="8">
    <source>
        <dbReference type="ARBA" id="ARBA00022989"/>
    </source>
</evidence>
<dbReference type="Pfam" id="PF11612">
    <property type="entry name" value="T2SSJ"/>
    <property type="match status" value="1"/>
</dbReference>
<keyword evidence="7 10" id="KW-0812">Transmembrane</keyword>
<dbReference type="InterPro" id="IPR010055">
    <property type="entry name" value="T2SS_protein-GspJ"/>
</dbReference>
<evidence type="ECO:0000256" key="10">
    <source>
        <dbReference type="SAM" id="Phobius"/>
    </source>
</evidence>
<feature type="transmembrane region" description="Helical" evidence="10">
    <location>
        <begin position="7"/>
        <end position="28"/>
    </location>
</feature>
<evidence type="ECO:0000256" key="3">
    <source>
        <dbReference type="ARBA" id="ARBA00021539"/>
    </source>
</evidence>
<evidence type="ECO:0000256" key="5">
    <source>
        <dbReference type="ARBA" id="ARBA00022481"/>
    </source>
</evidence>
<sequence>MRRGFTLIEVMIAIGISAVIGVMALGSFQRAHAARELTQAQEERFGGARRTLTRMARELSMAYLSEHYDHKRFRERPTLFRGKDGGRRDALLFTSFSHQRLVRDAKESDQALLEYTVDSDPERPGKLALFRREKVHLDEDPDRGGDKQLVLQNVAGFDAQFWDWKKQEWVNDWVSSSVERQGTLPTRVKVRLTLEMPDGKEENFETQARVAIIRPLDF</sequence>
<evidence type="ECO:0000313" key="11">
    <source>
        <dbReference type="EMBL" id="BDG08985.1"/>
    </source>
</evidence>
<protein>
    <recommendedName>
        <fullName evidence="3">Type II secretion system protein J</fullName>
    </recommendedName>
</protein>
<dbReference type="RefSeq" id="WP_248340539.1">
    <property type="nucleotide sequence ID" value="NZ_AP025592.1"/>
</dbReference>
<gene>
    <name evidence="11" type="ORF">AMPC_20980</name>
</gene>
<dbReference type="InterPro" id="IPR051621">
    <property type="entry name" value="T2SS_protein_J"/>
</dbReference>
<evidence type="ECO:0000256" key="7">
    <source>
        <dbReference type="ARBA" id="ARBA00022692"/>
    </source>
</evidence>
<name>A0ABN6NAE9_9BACT</name>
<evidence type="ECO:0000256" key="2">
    <source>
        <dbReference type="ARBA" id="ARBA00011084"/>
    </source>
</evidence>
<dbReference type="NCBIfam" id="TIGR02532">
    <property type="entry name" value="IV_pilin_GFxxxE"/>
    <property type="match status" value="1"/>
</dbReference>
<evidence type="ECO:0000256" key="6">
    <source>
        <dbReference type="ARBA" id="ARBA00022519"/>
    </source>
</evidence>
<keyword evidence="5" id="KW-0488">Methylation</keyword>
<evidence type="ECO:0000256" key="9">
    <source>
        <dbReference type="ARBA" id="ARBA00023136"/>
    </source>
</evidence>
<dbReference type="SUPFAM" id="SSF54523">
    <property type="entry name" value="Pili subunits"/>
    <property type="match status" value="2"/>
</dbReference>
<dbReference type="InterPro" id="IPR012902">
    <property type="entry name" value="N_methyl_site"/>
</dbReference>
<evidence type="ECO:0000313" key="12">
    <source>
        <dbReference type="Proteomes" id="UP001162734"/>
    </source>
</evidence>
<dbReference type="EMBL" id="AP025592">
    <property type="protein sequence ID" value="BDG08985.1"/>
    <property type="molecule type" value="Genomic_DNA"/>
</dbReference>